<dbReference type="EMBL" id="PZZP01000002">
    <property type="protein sequence ID" value="PTM56692.1"/>
    <property type="molecule type" value="Genomic_DNA"/>
</dbReference>
<dbReference type="InterPro" id="IPR015315">
    <property type="entry name" value="DUF1963"/>
</dbReference>
<protein>
    <submittedName>
        <fullName evidence="1">Uncharacterized protein YwqG</fullName>
    </submittedName>
</protein>
<evidence type="ECO:0000313" key="2">
    <source>
        <dbReference type="Proteomes" id="UP000241639"/>
    </source>
</evidence>
<keyword evidence="2" id="KW-1185">Reference proteome</keyword>
<accession>A0A2T4Z467</accession>
<dbReference type="PANTHER" id="PTHR36436">
    <property type="entry name" value="SLL5081 PROTEIN"/>
    <property type="match status" value="1"/>
</dbReference>
<sequence length="257" mass="29459">MTTDKQIEAILEEHGLSEMKEEVLSTLIPCVKLIPETETAPELGWSRFGGMPDGPVGMDYPHHLGKPLPFIAQFRLDEWAGLVPDMPLPPMGMLYFFCDTEALWGEKNPGNWRVIYHPTANDLTPAPFPEELPREARYPEYRMTPIADRQLPDVEPVEGMEEVYFDLMDRLYDLEKQEGGDHQSLGHPLELEEDVFATCRRESGIEEKEWVLLLQVDSDGEELEMVWGNHGILYFCAPQVDVLAGRFDRTWVVLQQD</sequence>
<evidence type="ECO:0000313" key="1">
    <source>
        <dbReference type="EMBL" id="PTM56692.1"/>
    </source>
</evidence>
<name>A0A2T4Z467_9BACL</name>
<dbReference type="AlphaFoldDB" id="A0A2T4Z467"/>
<dbReference type="Pfam" id="PF09234">
    <property type="entry name" value="DUF1963"/>
    <property type="match status" value="1"/>
</dbReference>
<gene>
    <name evidence="1" type="ORF">C8J48_3017</name>
</gene>
<organism evidence="1 2">
    <name type="scientific">Desmospora activa DSM 45169</name>
    <dbReference type="NCBI Taxonomy" id="1121389"/>
    <lineage>
        <taxon>Bacteria</taxon>
        <taxon>Bacillati</taxon>
        <taxon>Bacillota</taxon>
        <taxon>Bacilli</taxon>
        <taxon>Bacillales</taxon>
        <taxon>Thermoactinomycetaceae</taxon>
        <taxon>Desmospora</taxon>
    </lineage>
</organism>
<dbReference type="InterPro" id="IPR035948">
    <property type="entry name" value="YwqG-like_sf"/>
</dbReference>
<reference evidence="1 2" key="1">
    <citation type="submission" date="2018-04" db="EMBL/GenBank/DDBJ databases">
        <title>Genomic Encyclopedia of Archaeal and Bacterial Type Strains, Phase II (KMG-II): from individual species to whole genera.</title>
        <authorList>
            <person name="Goeker M."/>
        </authorList>
    </citation>
    <scope>NUCLEOTIDE SEQUENCE [LARGE SCALE GENOMIC DNA]</scope>
    <source>
        <strain evidence="1 2">DSM 45169</strain>
    </source>
</reference>
<proteinExistence type="predicted"/>
<dbReference type="SUPFAM" id="SSF103032">
    <property type="entry name" value="Hypothetical protein YwqG"/>
    <property type="match status" value="1"/>
</dbReference>
<dbReference type="RefSeq" id="WP_107728002.1">
    <property type="nucleotide sequence ID" value="NZ_PZZP01000002.1"/>
</dbReference>
<comment type="caution">
    <text evidence="1">The sequence shown here is derived from an EMBL/GenBank/DDBJ whole genome shotgun (WGS) entry which is preliminary data.</text>
</comment>
<dbReference type="PANTHER" id="PTHR36436:SF6">
    <property type="entry name" value="SLL5081 PROTEIN"/>
    <property type="match status" value="1"/>
</dbReference>
<dbReference type="Gene3D" id="2.30.320.10">
    <property type="entry name" value="YwqG-like"/>
    <property type="match status" value="1"/>
</dbReference>
<dbReference type="OrthoDB" id="8856529at2"/>
<dbReference type="Proteomes" id="UP000241639">
    <property type="component" value="Unassembled WGS sequence"/>
</dbReference>